<dbReference type="GO" id="GO:0005829">
    <property type="term" value="C:cytosol"/>
    <property type="evidence" value="ECO:0007669"/>
    <property type="project" value="TreeGrafter"/>
</dbReference>
<dbReference type="InterPro" id="IPR018062">
    <property type="entry name" value="HTH_AraC-typ_CS"/>
</dbReference>
<dbReference type="PANTHER" id="PTHR47894">
    <property type="entry name" value="HTH-TYPE TRANSCRIPTIONAL REGULATOR GADX"/>
    <property type="match status" value="1"/>
</dbReference>
<dbReference type="Pfam" id="PF12625">
    <property type="entry name" value="Arabinose_bd"/>
    <property type="match status" value="1"/>
</dbReference>
<evidence type="ECO:0000313" key="5">
    <source>
        <dbReference type="EMBL" id="KAA1191984.1"/>
    </source>
</evidence>
<dbReference type="GO" id="GO:0003700">
    <property type="term" value="F:DNA-binding transcription factor activity"/>
    <property type="evidence" value="ECO:0007669"/>
    <property type="project" value="InterPro"/>
</dbReference>
<keyword evidence="6" id="KW-1185">Reference proteome</keyword>
<organism evidence="5 6">
    <name type="scientific">Pseudohalioglobus sediminis</name>
    <dbReference type="NCBI Taxonomy" id="2606449"/>
    <lineage>
        <taxon>Bacteria</taxon>
        <taxon>Pseudomonadati</taxon>
        <taxon>Pseudomonadota</taxon>
        <taxon>Gammaproteobacteria</taxon>
        <taxon>Cellvibrionales</taxon>
        <taxon>Halieaceae</taxon>
        <taxon>Pseudohalioglobus</taxon>
    </lineage>
</organism>
<keyword evidence="2" id="KW-0238">DNA-binding</keyword>
<evidence type="ECO:0000259" key="4">
    <source>
        <dbReference type="PROSITE" id="PS01124"/>
    </source>
</evidence>
<protein>
    <submittedName>
        <fullName evidence="5">AraC family transcriptional regulator</fullName>
    </submittedName>
</protein>
<accession>A0A5B0WY28</accession>
<evidence type="ECO:0000256" key="2">
    <source>
        <dbReference type="ARBA" id="ARBA00023125"/>
    </source>
</evidence>
<evidence type="ECO:0000256" key="1">
    <source>
        <dbReference type="ARBA" id="ARBA00023015"/>
    </source>
</evidence>
<sequence length="340" mass="38377">MAHPLYTRTEPLLLPYFPRLFYLALREQGFADQQIFAGMDFGVEQLNNEGYRLSIEQHEQFILRMLQLTGDPHFALQLVEVRDRSATNLPMLAAANSGHIARALQVIARYSKIITRVFTVQMMDEEGQPRIDITLHVEHEQVAYFAVSSLALFLNRFFTDALDGDNLVQRMDMPITPPADFETVASNFPFAVRFHQTQCSLHLDGHALDTPIGRADPQTLRLLTEMAEQQLREADAETSLEGALRALLLDHLSAPPRLDDAARLLNLSPRSLRRKLSESGTTYQGVLDSVRMAVASRLIRETDTPIAAIGYELGFVHPSDFGRAFKKWTGQPPSAYRQRS</sequence>
<evidence type="ECO:0000256" key="3">
    <source>
        <dbReference type="ARBA" id="ARBA00023163"/>
    </source>
</evidence>
<gene>
    <name evidence="5" type="ORF">F0M18_10715</name>
</gene>
<dbReference type="Gene3D" id="1.10.10.60">
    <property type="entry name" value="Homeodomain-like"/>
    <property type="match status" value="1"/>
</dbReference>
<dbReference type="PROSITE" id="PS01124">
    <property type="entry name" value="HTH_ARAC_FAMILY_2"/>
    <property type="match status" value="1"/>
</dbReference>
<dbReference type="SUPFAM" id="SSF46689">
    <property type="entry name" value="Homeodomain-like"/>
    <property type="match status" value="1"/>
</dbReference>
<name>A0A5B0WY28_9GAMM</name>
<dbReference type="AlphaFoldDB" id="A0A5B0WY28"/>
<dbReference type="InterPro" id="IPR009057">
    <property type="entry name" value="Homeodomain-like_sf"/>
</dbReference>
<keyword evidence="1" id="KW-0805">Transcription regulation</keyword>
<comment type="caution">
    <text evidence="5">The sequence shown here is derived from an EMBL/GenBank/DDBJ whole genome shotgun (WGS) entry which is preliminary data.</text>
</comment>
<dbReference type="Pfam" id="PF12833">
    <property type="entry name" value="HTH_18"/>
    <property type="match status" value="1"/>
</dbReference>
<reference evidence="5 6" key="1">
    <citation type="submission" date="2019-09" db="EMBL/GenBank/DDBJ databases">
        <authorList>
            <person name="Chen X.-Y."/>
        </authorList>
    </citation>
    <scope>NUCLEOTIDE SEQUENCE [LARGE SCALE GENOMIC DNA]</scope>
    <source>
        <strain evidence="5 6">NY5</strain>
    </source>
</reference>
<dbReference type="RefSeq" id="WP_149611420.1">
    <property type="nucleotide sequence ID" value="NZ_VTUX01000004.1"/>
</dbReference>
<dbReference type="GO" id="GO:0000976">
    <property type="term" value="F:transcription cis-regulatory region binding"/>
    <property type="evidence" value="ECO:0007669"/>
    <property type="project" value="TreeGrafter"/>
</dbReference>
<dbReference type="EMBL" id="VTUX01000004">
    <property type="protein sequence ID" value="KAA1191984.1"/>
    <property type="molecule type" value="Genomic_DNA"/>
</dbReference>
<dbReference type="PANTHER" id="PTHR47894:SF1">
    <property type="entry name" value="HTH-TYPE TRANSCRIPTIONAL REGULATOR VQSM"/>
    <property type="match status" value="1"/>
</dbReference>
<dbReference type="InterPro" id="IPR032687">
    <property type="entry name" value="AraC-type_N"/>
</dbReference>
<evidence type="ECO:0000313" key="6">
    <source>
        <dbReference type="Proteomes" id="UP000323708"/>
    </source>
</evidence>
<proteinExistence type="predicted"/>
<dbReference type="InterPro" id="IPR018060">
    <property type="entry name" value="HTH_AraC"/>
</dbReference>
<feature type="domain" description="HTH araC/xylS-type" evidence="4">
    <location>
        <begin position="242"/>
        <end position="339"/>
    </location>
</feature>
<dbReference type="PROSITE" id="PS00041">
    <property type="entry name" value="HTH_ARAC_FAMILY_1"/>
    <property type="match status" value="1"/>
</dbReference>
<dbReference type="Proteomes" id="UP000323708">
    <property type="component" value="Unassembled WGS sequence"/>
</dbReference>
<dbReference type="SMART" id="SM00342">
    <property type="entry name" value="HTH_ARAC"/>
    <property type="match status" value="1"/>
</dbReference>
<keyword evidence="3" id="KW-0804">Transcription</keyword>